<accession>A0A3T0N518</accession>
<reference evidence="2 3" key="1">
    <citation type="submission" date="2018-10" db="EMBL/GenBank/DDBJ databases">
        <title>Parasedimentitalea marina sp. nov., a psychrophilic bacterium isolated from deep seawater of the New Britain Trench.</title>
        <authorList>
            <person name="Cao J."/>
        </authorList>
    </citation>
    <scope>NUCLEOTIDE SEQUENCE [LARGE SCALE GENOMIC DNA]</scope>
    <source>
        <strain evidence="2 3">W43</strain>
    </source>
</reference>
<dbReference type="Pfam" id="PF21006">
    <property type="entry name" value="NHase_beta_N"/>
    <property type="match status" value="1"/>
</dbReference>
<dbReference type="NCBIfam" id="TIGR03889">
    <property type="entry name" value="nitrile_acc"/>
    <property type="match status" value="1"/>
</dbReference>
<name>A0A3T0N518_9RHOB</name>
<evidence type="ECO:0000313" key="3">
    <source>
        <dbReference type="Proteomes" id="UP000283063"/>
    </source>
</evidence>
<organism evidence="2 3">
    <name type="scientific">Parasedimentitalea marina</name>
    <dbReference type="NCBI Taxonomy" id="2483033"/>
    <lineage>
        <taxon>Bacteria</taxon>
        <taxon>Pseudomonadati</taxon>
        <taxon>Pseudomonadota</taxon>
        <taxon>Alphaproteobacteria</taxon>
        <taxon>Rhodobacterales</taxon>
        <taxon>Paracoccaceae</taxon>
        <taxon>Parasedimentitalea</taxon>
    </lineage>
</organism>
<dbReference type="Proteomes" id="UP000283063">
    <property type="component" value="Chromosome"/>
</dbReference>
<dbReference type="InterPro" id="IPR008990">
    <property type="entry name" value="Elect_transpt_acc-like_dom_sf"/>
</dbReference>
<feature type="domain" description="Nitrile hydratase beta subunit-like N-terminal" evidence="1">
    <location>
        <begin position="11"/>
        <end position="92"/>
    </location>
</feature>
<dbReference type="KEGG" id="sedi:EBB79_15455"/>
<dbReference type="Gene3D" id="1.10.472.20">
    <property type="entry name" value="Nitrile hydratase, beta subunit"/>
    <property type="match status" value="1"/>
</dbReference>
<dbReference type="AlphaFoldDB" id="A0A3T0N518"/>
<dbReference type="InterPro" id="IPR023808">
    <property type="entry name" value="Nitrile_Hydratase_acc_put"/>
</dbReference>
<gene>
    <name evidence="2" type="ORF">EBB79_15455</name>
</gene>
<dbReference type="RefSeq" id="WP_127749682.1">
    <property type="nucleotide sequence ID" value="NZ_CP033219.1"/>
</dbReference>
<protein>
    <submittedName>
        <fullName evidence="2">Nitrile hydratase accessory protein</fullName>
    </submittedName>
</protein>
<keyword evidence="3" id="KW-1185">Reference proteome</keyword>
<evidence type="ECO:0000313" key="2">
    <source>
        <dbReference type="EMBL" id="AZV79133.1"/>
    </source>
</evidence>
<dbReference type="InterPro" id="IPR042262">
    <property type="entry name" value="CN_hydtase_beta_C"/>
</dbReference>
<dbReference type="OrthoDB" id="9811616at2"/>
<dbReference type="SUPFAM" id="SSF50090">
    <property type="entry name" value="Electron transport accessory proteins"/>
    <property type="match status" value="1"/>
</dbReference>
<sequence length="111" mass="12359">MSACLPAYAPEPVFQQPWHAQVFGLTVTLNENGDFTWSDWVARFSTVLAQHGVDKDLDGGDDYFHAWLETLELILAETGAAPGPEVDQLRNDWERAYLDTPHGAVVRLSDS</sequence>
<proteinExistence type="predicted"/>
<evidence type="ECO:0000259" key="1">
    <source>
        <dbReference type="Pfam" id="PF21006"/>
    </source>
</evidence>
<dbReference type="InterPro" id="IPR049054">
    <property type="entry name" value="CN_hydtase_beta-like_N"/>
</dbReference>
<dbReference type="EMBL" id="CP033219">
    <property type="protein sequence ID" value="AZV79133.1"/>
    <property type="molecule type" value="Genomic_DNA"/>
</dbReference>